<keyword evidence="5" id="KW-1185">Reference proteome</keyword>
<dbReference type="InterPro" id="IPR011250">
    <property type="entry name" value="OMP/PagP_B-barrel"/>
</dbReference>
<reference evidence="4" key="2">
    <citation type="submission" date="2023-01" db="EMBL/GenBank/DDBJ databases">
        <title>Gilvimarinus xylanilyticus HB14 isolated from Caulerpa lentillifera aquaculture base in Hainan, China.</title>
        <authorList>
            <person name="Zhang Y.-J."/>
        </authorList>
    </citation>
    <scope>NUCLEOTIDE SEQUENCE</scope>
    <source>
        <strain evidence="4">HB14</strain>
    </source>
</reference>
<sequence>MIKPVVTSFVLLASSTAVMAQSNSESGWRFQPEFSVGGGYGVTKLKDEDFDEDEAAMKAFALVKFNEYIGLEGGYIDFDEASNEALSFDPSGATLALILEAPITQVFSVYAKGGQLWWDGEASLNTDVVDADTDFDGDETFWGIGTKFQLAEHLDLRVEYERFNFEVEQDEINLLQPRALDMDVDYASVNLQYTF</sequence>
<evidence type="ECO:0000313" key="4">
    <source>
        <dbReference type="EMBL" id="MCP8897811.1"/>
    </source>
</evidence>
<dbReference type="Pfam" id="PF13505">
    <property type="entry name" value="OMP_b-brl"/>
    <property type="match status" value="1"/>
</dbReference>
<dbReference type="Proteomes" id="UP001139319">
    <property type="component" value="Unassembled WGS sequence"/>
</dbReference>
<proteinExistence type="predicted"/>
<dbReference type="EMBL" id="JAMFTH010000001">
    <property type="protein sequence ID" value="MCP8897811.1"/>
    <property type="molecule type" value="Genomic_DNA"/>
</dbReference>
<feature type="signal peptide" evidence="2">
    <location>
        <begin position="1"/>
        <end position="20"/>
    </location>
</feature>
<dbReference type="RefSeq" id="WP_253966110.1">
    <property type="nucleotide sequence ID" value="NZ_JAMFTH010000001.1"/>
</dbReference>
<accession>A0A9X2HWE4</accession>
<reference evidence="4" key="1">
    <citation type="submission" date="2022-05" db="EMBL/GenBank/DDBJ databases">
        <authorList>
            <person name="Sun H.-N."/>
        </authorList>
    </citation>
    <scope>NUCLEOTIDE SEQUENCE</scope>
    <source>
        <strain evidence="4">HB14</strain>
    </source>
</reference>
<dbReference type="InterPro" id="IPR027385">
    <property type="entry name" value="Beta-barrel_OMP"/>
</dbReference>
<dbReference type="SUPFAM" id="SSF56925">
    <property type="entry name" value="OMPA-like"/>
    <property type="match status" value="1"/>
</dbReference>
<protein>
    <submittedName>
        <fullName evidence="4">Outer membrane beta-barrel protein</fullName>
    </submittedName>
</protein>
<comment type="caution">
    <text evidence="4">The sequence shown here is derived from an EMBL/GenBank/DDBJ whole genome shotgun (WGS) entry which is preliminary data.</text>
</comment>
<organism evidence="4 5">
    <name type="scientific">Gilvimarinus xylanilyticus</name>
    <dbReference type="NCBI Taxonomy" id="2944139"/>
    <lineage>
        <taxon>Bacteria</taxon>
        <taxon>Pseudomonadati</taxon>
        <taxon>Pseudomonadota</taxon>
        <taxon>Gammaproteobacteria</taxon>
        <taxon>Cellvibrionales</taxon>
        <taxon>Cellvibrionaceae</taxon>
        <taxon>Gilvimarinus</taxon>
    </lineage>
</organism>
<name>A0A9X2HWE4_9GAMM</name>
<feature type="domain" description="Outer membrane protein beta-barrel" evidence="3">
    <location>
        <begin position="10"/>
        <end position="195"/>
    </location>
</feature>
<evidence type="ECO:0000256" key="1">
    <source>
        <dbReference type="ARBA" id="ARBA00022729"/>
    </source>
</evidence>
<keyword evidence="1 2" id="KW-0732">Signal</keyword>
<evidence type="ECO:0000259" key="3">
    <source>
        <dbReference type="Pfam" id="PF13505"/>
    </source>
</evidence>
<evidence type="ECO:0000313" key="5">
    <source>
        <dbReference type="Proteomes" id="UP001139319"/>
    </source>
</evidence>
<dbReference type="AlphaFoldDB" id="A0A9X2HWE4"/>
<dbReference type="Gene3D" id="2.40.160.20">
    <property type="match status" value="1"/>
</dbReference>
<gene>
    <name evidence="4" type="ORF">M6D89_00710</name>
</gene>
<feature type="chain" id="PRO_5040967376" evidence="2">
    <location>
        <begin position="21"/>
        <end position="195"/>
    </location>
</feature>
<evidence type="ECO:0000256" key="2">
    <source>
        <dbReference type="SAM" id="SignalP"/>
    </source>
</evidence>